<dbReference type="OrthoDB" id="2770407at2"/>
<accession>A0A430AGD5</accession>
<gene>
    <name evidence="4" type="ORF">CBF30_06720</name>
</gene>
<dbReference type="Pfam" id="PF06458">
    <property type="entry name" value="MucBP"/>
    <property type="match status" value="2"/>
</dbReference>
<comment type="caution">
    <text evidence="4">The sequence shown here is derived from an EMBL/GenBank/DDBJ whole genome shotgun (WGS) entry which is preliminary data.</text>
</comment>
<dbReference type="Gene3D" id="3.80.10.10">
    <property type="entry name" value="Ribonuclease Inhibitor"/>
    <property type="match status" value="1"/>
</dbReference>
<evidence type="ECO:0000259" key="3">
    <source>
        <dbReference type="Pfam" id="PF06458"/>
    </source>
</evidence>
<evidence type="ECO:0000256" key="1">
    <source>
        <dbReference type="ARBA" id="ARBA00022737"/>
    </source>
</evidence>
<sequence>MMRRYFTFCLMILGLFIFCSINSQIVQAKSNEGVILQGEQTIQNIFPDDSLATVMLKALKESGVSVTSVASTVTQVDLDKITSLTASGKGVKSIEGIQYLHGIKTWVLLNGNDITDLSPLANWNCLNINNLQLYSNHISDVSPIAAANLPQLNILELQFNNLTNNCLTDVERIANNSPNLFTFDLSGNHIDQFIQMTSPYNFFTNISVSNRYFGQTITLEPITIQHSTIQIENSSTDTDVANPNKNIPVANVSNNGTATSDGKTITWQVSDIPKASRSLTYKVQSTHDISGTTTVKPDVTYTIPINWGQGKDVVVHYQTKDSKPILPDKRYSGIFMEEYEISPPEIKHYAVSTHTGSLKGIFGDTEEEVTFVYDDQSENNSTTDDSSTSGTTITTTETTTTSSGQKSDTTTSTTNNTNKETITKETSKKREKKNIKGTQISAEKCTVVINYVDTEGHKLHKSKVLSGNKGASYHTKAIHSKEK</sequence>
<feature type="region of interest" description="Disordered" evidence="2">
    <location>
        <begin position="373"/>
        <end position="435"/>
    </location>
</feature>
<dbReference type="SUPFAM" id="SSF52047">
    <property type="entry name" value="RNI-like"/>
    <property type="match status" value="1"/>
</dbReference>
<protein>
    <recommendedName>
        <fullName evidence="3">MucBP domain-containing protein</fullName>
    </recommendedName>
</protein>
<dbReference type="RefSeq" id="WP_126824108.1">
    <property type="nucleotide sequence ID" value="NZ_JBHLWU010000002.1"/>
</dbReference>
<organism evidence="4 5">
    <name type="scientific">Vagococcus entomophilus</name>
    <dbReference type="NCBI Taxonomy" id="1160095"/>
    <lineage>
        <taxon>Bacteria</taxon>
        <taxon>Bacillati</taxon>
        <taxon>Bacillota</taxon>
        <taxon>Bacilli</taxon>
        <taxon>Lactobacillales</taxon>
        <taxon>Enterococcaceae</taxon>
        <taxon>Vagococcus</taxon>
    </lineage>
</organism>
<feature type="domain" description="MucBP" evidence="3">
    <location>
        <begin position="446"/>
        <end position="477"/>
    </location>
</feature>
<dbReference type="InterPro" id="IPR032675">
    <property type="entry name" value="LRR_dom_sf"/>
</dbReference>
<dbReference type="Proteomes" id="UP000288669">
    <property type="component" value="Unassembled WGS sequence"/>
</dbReference>
<dbReference type="Gene3D" id="3.10.20.320">
    <property type="entry name" value="Putative peptidoglycan bound protein (lpxtg motif)"/>
    <property type="match status" value="2"/>
</dbReference>
<dbReference type="AlphaFoldDB" id="A0A430AGD5"/>
<reference evidence="4 5" key="1">
    <citation type="submission" date="2017-05" db="EMBL/GenBank/DDBJ databases">
        <title>Vagococcus spp. assemblies.</title>
        <authorList>
            <person name="Gulvik C.A."/>
        </authorList>
    </citation>
    <scope>NUCLEOTIDE SEQUENCE [LARGE SCALE GENOMIC DNA]</scope>
    <source>
        <strain evidence="4 5">DSM 24756</strain>
    </source>
</reference>
<keyword evidence="5" id="KW-1185">Reference proteome</keyword>
<proteinExistence type="predicted"/>
<name>A0A430AGD5_9ENTE</name>
<evidence type="ECO:0000313" key="4">
    <source>
        <dbReference type="EMBL" id="RSU06948.1"/>
    </source>
</evidence>
<dbReference type="EMBL" id="NGJZ01000002">
    <property type="protein sequence ID" value="RSU06948.1"/>
    <property type="molecule type" value="Genomic_DNA"/>
</dbReference>
<evidence type="ECO:0000313" key="5">
    <source>
        <dbReference type="Proteomes" id="UP000288669"/>
    </source>
</evidence>
<evidence type="ECO:0000256" key="2">
    <source>
        <dbReference type="SAM" id="MobiDB-lite"/>
    </source>
</evidence>
<dbReference type="InterPro" id="IPR009459">
    <property type="entry name" value="MucBP_dom"/>
</dbReference>
<keyword evidence="1" id="KW-0677">Repeat</keyword>
<feature type="compositionally biased region" description="Low complexity" evidence="2">
    <location>
        <begin position="378"/>
        <end position="420"/>
    </location>
</feature>
<feature type="domain" description="MucBP" evidence="3">
    <location>
        <begin position="313"/>
        <end position="373"/>
    </location>
</feature>